<accession>A0A6J4S2W8</accession>
<gene>
    <name evidence="1" type="ORF">AVDCRST_MAG05-1352</name>
</gene>
<dbReference type="AlphaFoldDB" id="A0A6J4S2W8"/>
<dbReference type="EMBL" id="CADCVM010000150">
    <property type="protein sequence ID" value="CAA9482161.1"/>
    <property type="molecule type" value="Genomic_DNA"/>
</dbReference>
<reference evidence="1" key="1">
    <citation type="submission" date="2020-02" db="EMBL/GenBank/DDBJ databases">
        <authorList>
            <person name="Meier V. D."/>
        </authorList>
    </citation>
    <scope>NUCLEOTIDE SEQUENCE</scope>
    <source>
        <strain evidence="1">AVDCRST_MAG05</strain>
    </source>
</reference>
<name>A0A6J4S2W8_9ACTN</name>
<organism evidence="1">
    <name type="scientific">uncultured Rubrobacteraceae bacterium</name>
    <dbReference type="NCBI Taxonomy" id="349277"/>
    <lineage>
        <taxon>Bacteria</taxon>
        <taxon>Bacillati</taxon>
        <taxon>Actinomycetota</taxon>
        <taxon>Rubrobacteria</taxon>
        <taxon>Rubrobacterales</taxon>
        <taxon>Rubrobacteraceae</taxon>
        <taxon>environmental samples</taxon>
    </lineage>
</organism>
<protein>
    <submittedName>
        <fullName evidence="1">Uncharacterized protein</fullName>
    </submittedName>
</protein>
<proteinExistence type="predicted"/>
<feature type="non-terminal residue" evidence="1">
    <location>
        <position position="1"/>
    </location>
</feature>
<evidence type="ECO:0000313" key="1">
    <source>
        <dbReference type="EMBL" id="CAA9482161.1"/>
    </source>
</evidence>
<sequence>PDPTVRFYNPRHSCADKAVVVRLQDEDYERLVVEVEDPEGAVERINRAVEAHAIARA</sequence>